<proteinExistence type="predicted"/>
<comment type="caution">
    <text evidence="1">The sequence shown here is derived from an EMBL/GenBank/DDBJ whole genome shotgun (WGS) entry which is preliminary data.</text>
</comment>
<gene>
    <name evidence="1" type="ORF">FNY66_00070</name>
</gene>
<dbReference type="AlphaFoldDB" id="A0A5M9I3P2"/>
<reference evidence="1" key="1">
    <citation type="submission" date="2019-07" db="EMBL/GenBank/DDBJ databases">
        <authorList>
            <person name="Wongkuna S."/>
            <person name="Scaria J."/>
        </authorList>
    </citation>
    <scope>NUCLEOTIDE SEQUENCE [LARGE SCALE GENOMIC DNA]</scope>
    <source>
        <strain evidence="1">SW178</strain>
    </source>
</reference>
<protein>
    <submittedName>
        <fullName evidence="1">Glyoxalase</fullName>
    </submittedName>
</protein>
<dbReference type="OrthoDB" id="1766650at2"/>
<sequence>MSEYSEACLETFLRDQGKLFDEPVAENLEEAEAFLEDCMAVVVDSLKEVREYFEEEGVDVDGLGPDELEEASEVFPLPDGKYLIVEG</sequence>
<evidence type="ECO:0000313" key="2">
    <source>
        <dbReference type="Proteomes" id="UP000322025"/>
    </source>
</evidence>
<dbReference type="EMBL" id="VMSO01000001">
    <property type="protein sequence ID" value="KAA8502696.1"/>
    <property type="molecule type" value="Genomic_DNA"/>
</dbReference>
<name>A0A5M9I3P2_9FIRM</name>
<dbReference type="Proteomes" id="UP000322025">
    <property type="component" value="Unassembled WGS sequence"/>
</dbReference>
<keyword evidence="2" id="KW-1185">Reference proteome</keyword>
<organism evidence="1 2">
    <name type="scientific">Mediterraneibacter catenae</name>
    <dbReference type="NCBI Taxonomy" id="2594882"/>
    <lineage>
        <taxon>Bacteria</taxon>
        <taxon>Bacillati</taxon>
        <taxon>Bacillota</taxon>
        <taxon>Clostridia</taxon>
        <taxon>Lachnospirales</taxon>
        <taxon>Lachnospiraceae</taxon>
        <taxon>Mediterraneibacter</taxon>
    </lineage>
</organism>
<dbReference type="RefSeq" id="WP_087151094.1">
    <property type="nucleotide sequence ID" value="NZ_VMSO01000001.1"/>
</dbReference>
<accession>A0A5M9I3P2</accession>
<evidence type="ECO:0000313" key="1">
    <source>
        <dbReference type="EMBL" id="KAA8502696.1"/>
    </source>
</evidence>